<organism evidence="2 3">
    <name type="scientific">Corynebacterium occultum</name>
    <dbReference type="NCBI Taxonomy" id="2675219"/>
    <lineage>
        <taxon>Bacteria</taxon>
        <taxon>Bacillati</taxon>
        <taxon>Actinomycetota</taxon>
        <taxon>Actinomycetes</taxon>
        <taxon>Mycobacteriales</taxon>
        <taxon>Corynebacteriaceae</taxon>
        <taxon>Corynebacterium</taxon>
    </lineage>
</organism>
<feature type="transmembrane region" description="Helical" evidence="1">
    <location>
        <begin position="20"/>
        <end position="38"/>
    </location>
</feature>
<keyword evidence="1" id="KW-0812">Transmembrane</keyword>
<proteinExistence type="predicted"/>
<keyword evidence="1" id="KW-1133">Transmembrane helix</keyword>
<protein>
    <submittedName>
        <fullName evidence="2">Uncharacterized protein</fullName>
    </submittedName>
</protein>
<evidence type="ECO:0000256" key="1">
    <source>
        <dbReference type="SAM" id="Phobius"/>
    </source>
</evidence>
<gene>
    <name evidence="2" type="ORF">COCCU_09150</name>
</gene>
<evidence type="ECO:0000313" key="3">
    <source>
        <dbReference type="Proteomes" id="UP000424462"/>
    </source>
</evidence>
<keyword evidence="1" id="KW-0472">Membrane</keyword>
<keyword evidence="3" id="KW-1185">Reference proteome</keyword>
<feature type="transmembrane region" description="Helical" evidence="1">
    <location>
        <begin position="44"/>
        <end position="65"/>
    </location>
</feature>
<dbReference type="EMBL" id="CP046455">
    <property type="protein sequence ID" value="QGU07754.1"/>
    <property type="molecule type" value="Genomic_DNA"/>
</dbReference>
<reference evidence="2 3" key="1">
    <citation type="submission" date="2019-11" db="EMBL/GenBank/DDBJ databases">
        <title>Complete genome sequence of Corynebacterium kalinowskii 1959, a novel Corynebacterium species isolated from soil of a small paddock in Vilsendorf, Germany.</title>
        <authorList>
            <person name="Schaffert L."/>
            <person name="Ruwe M."/>
            <person name="Milse J."/>
            <person name="Hanuschka K."/>
            <person name="Ortseifen V."/>
            <person name="Droste J."/>
            <person name="Brandt D."/>
            <person name="Schlueter L."/>
            <person name="Kutter Y."/>
            <person name="Vinke S."/>
            <person name="Viehoefer P."/>
            <person name="Jacob L."/>
            <person name="Luebke N.-C."/>
            <person name="Schulte-Berndt E."/>
            <person name="Hain C."/>
            <person name="Linder M."/>
            <person name="Schmidt P."/>
            <person name="Wollenschlaeger L."/>
            <person name="Luttermann T."/>
            <person name="Thieme E."/>
            <person name="Hassa J."/>
            <person name="Haak M."/>
            <person name="Wittchen M."/>
            <person name="Mentz A."/>
            <person name="Persicke M."/>
            <person name="Busche T."/>
            <person name="Ruckert C."/>
        </authorList>
    </citation>
    <scope>NUCLEOTIDE SEQUENCE [LARGE SCALE GENOMIC DNA]</scope>
    <source>
        <strain evidence="2 3">2039</strain>
    </source>
</reference>
<accession>A0A6B8W2N8</accession>
<evidence type="ECO:0000313" key="2">
    <source>
        <dbReference type="EMBL" id="QGU07754.1"/>
    </source>
</evidence>
<sequence length="69" mass="7341">MPPIARVAQEQAAESNNWMIYLLMLVAGLLVGGAWSAYKSDNKFLTVIMAVLAAVATVGAVMWLIGAMT</sequence>
<dbReference type="RefSeq" id="WP_156231204.1">
    <property type="nucleotide sequence ID" value="NZ_CP046455.1"/>
</dbReference>
<name>A0A6B8W2N8_9CORY</name>
<dbReference type="Proteomes" id="UP000424462">
    <property type="component" value="Chromosome"/>
</dbReference>
<dbReference type="KEGG" id="cok:COCCU_09150"/>
<dbReference type="AlphaFoldDB" id="A0A6B8W2N8"/>